<dbReference type="AlphaFoldDB" id="A0A517NH30"/>
<sequence>MPIPIWCAGIGCRWQNRGRPSLERHDQLIVFVQFLSCSKLHQRCLVFGRFRIAGTASATAGTAAAKPAGHRQPDLAQQPSGCHGNDEANNDRLNVHGTVVGNLMTASRRHPQTSKQPGPDLVGDQCTHIGQHRHVSETEDRPEPRIRFAANHQQRADALGTQGKEHHHRQRDRDRIDR</sequence>
<gene>
    <name evidence="2" type="ORF">K227x_47970</name>
</gene>
<dbReference type="Proteomes" id="UP000318538">
    <property type="component" value="Chromosome"/>
</dbReference>
<evidence type="ECO:0000256" key="1">
    <source>
        <dbReference type="SAM" id="MobiDB-lite"/>
    </source>
</evidence>
<evidence type="ECO:0000313" key="2">
    <source>
        <dbReference type="EMBL" id="QDT06388.1"/>
    </source>
</evidence>
<feature type="region of interest" description="Disordered" evidence="1">
    <location>
        <begin position="65"/>
        <end position="88"/>
    </location>
</feature>
<accession>A0A517NH30</accession>
<dbReference type="EMBL" id="CP036525">
    <property type="protein sequence ID" value="QDT06388.1"/>
    <property type="molecule type" value="Genomic_DNA"/>
</dbReference>
<proteinExistence type="predicted"/>
<protein>
    <submittedName>
        <fullName evidence="2">Uncharacterized protein</fullName>
    </submittedName>
</protein>
<evidence type="ECO:0000313" key="3">
    <source>
        <dbReference type="Proteomes" id="UP000318538"/>
    </source>
</evidence>
<dbReference type="KEGG" id="rlc:K227x_47970"/>
<keyword evidence="3" id="KW-1185">Reference proteome</keyword>
<name>A0A517NH30_9BACT</name>
<reference evidence="2 3" key="1">
    <citation type="submission" date="2019-02" db="EMBL/GenBank/DDBJ databases">
        <title>Deep-cultivation of Planctomycetes and their phenomic and genomic characterization uncovers novel biology.</title>
        <authorList>
            <person name="Wiegand S."/>
            <person name="Jogler M."/>
            <person name="Boedeker C."/>
            <person name="Pinto D."/>
            <person name="Vollmers J."/>
            <person name="Rivas-Marin E."/>
            <person name="Kohn T."/>
            <person name="Peeters S.H."/>
            <person name="Heuer A."/>
            <person name="Rast P."/>
            <person name="Oberbeckmann S."/>
            <person name="Bunk B."/>
            <person name="Jeske O."/>
            <person name="Meyerdierks A."/>
            <person name="Storesund J.E."/>
            <person name="Kallscheuer N."/>
            <person name="Luecker S."/>
            <person name="Lage O.M."/>
            <person name="Pohl T."/>
            <person name="Merkel B.J."/>
            <person name="Hornburger P."/>
            <person name="Mueller R.-W."/>
            <person name="Bruemmer F."/>
            <person name="Labrenz M."/>
            <person name="Spormann A.M."/>
            <person name="Op den Camp H."/>
            <person name="Overmann J."/>
            <person name="Amann R."/>
            <person name="Jetten M.S.M."/>
            <person name="Mascher T."/>
            <person name="Medema M.H."/>
            <person name="Devos D.P."/>
            <person name="Kaster A.-K."/>
            <person name="Ovreas L."/>
            <person name="Rohde M."/>
            <person name="Galperin M.Y."/>
            <person name="Jogler C."/>
        </authorList>
    </citation>
    <scope>NUCLEOTIDE SEQUENCE [LARGE SCALE GENOMIC DNA]</scope>
    <source>
        <strain evidence="2 3">K22_7</strain>
    </source>
</reference>
<feature type="region of interest" description="Disordered" evidence="1">
    <location>
        <begin position="152"/>
        <end position="178"/>
    </location>
</feature>
<organism evidence="2 3">
    <name type="scientific">Rubripirellula lacrimiformis</name>
    <dbReference type="NCBI Taxonomy" id="1930273"/>
    <lineage>
        <taxon>Bacteria</taxon>
        <taxon>Pseudomonadati</taxon>
        <taxon>Planctomycetota</taxon>
        <taxon>Planctomycetia</taxon>
        <taxon>Pirellulales</taxon>
        <taxon>Pirellulaceae</taxon>
        <taxon>Rubripirellula</taxon>
    </lineage>
</organism>